<evidence type="ECO:0008006" key="4">
    <source>
        <dbReference type="Google" id="ProtNLM"/>
    </source>
</evidence>
<proteinExistence type="predicted"/>
<dbReference type="EMBL" id="VGJJ01000034">
    <property type="protein sequence ID" value="MBM3282464.1"/>
    <property type="molecule type" value="Genomic_DNA"/>
</dbReference>
<comment type="caution">
    <text evidence="2">The sequence shown here is derived from an EMBL/GenBank/DDBJ whole genome shotgun (WGS) entry which is preliminary data.</text>
</comment>
<gene>
    <name evidence="2" type="ORF">FJY86_03955</name>
</gene>
<feature type="transmembrane region" description="Helical" evidence="1">
    <location>
        <begin position="142"/>
        <end position="170"/>
    </location>
</feature>
<evidence type="ECO:0000313" key="2">
    <source>
        <dbReference type="EMBL" id="MBM3282464.1"/>
    </source>
</evidence>
<keyword evidence="1" id="KW-0472">Membrane</keyword>
<protein>
    <recommendedName>
        <fullName evidence="4">DUF3267 domain-containing protein</fullName>
    </recommendedName>
</protein>
<dbReference type="AlphaFoldDB" id="A0A8T4C8C0"/>
<evidence type="ECO:0000313" key="3">
    <source>
        <dbReference type="Proteomes" id="UP000774699"/>
    </source>
</evidence>
<reference evidence="2" key="1">
    <citation type="submission" date="2019-03" db="EMBL/GenBank/DDBJ databases">
        <title>Lake Tanganyika Metagenome-Assembled Genomes (MAGs).</title>
        <authorList>
            <person name="Tran P."/>
        </authorList>
    </citation>
    <scope>NUCLEOTIDE SEQUENCE</scope>
    <source>
        <strain evidence="2">M_DeepCast_50m_m2_156</strain>
    </source>
</reference>
<sequence>MNMLSVFFPGVWIHEGAHALACVLGQVKVHRIHVRSSSGVVVHDPTNARNAWMIALAPLAVGTIIAFVAWQAAAQAWETQPGMAIILGWISISSGFHAIPSTTDAFNIPRAILSRAKEILSGEYSFLFKATKTIGYGVTLPFSLLTAAIIFLANTSILFRLAWVGGILLLA</sequence>
<feature type="transmembrane region" description="Helical" evidence="1">
    <location>
        <begin position="51"/>
        <end position="70"/>
    </location>
</feature>
<accession>A0A8T4C8C0</accession>
<dbReference type="Proteomes" id="UP000774699">
    <property type="component" value="Unassembled WGS sequence"/>
</dbReference>
<keyword evidence="1" id="KW-0812">Transmembrane</keyword>
<name>A0A8T4C8C0_9ARCH</name>
<keyword evidence="1" id="KW-1133">Transmembrane helix</keyword>
<organism evidence="2 3">
    <name type="scientific">Candidatus Iainarchaeum sp</name>
    <dbReference type="NCBI Taxonomy" id="3101447"/>
    <lineage>
        <taxon>Archaea</taxon>
        <taxon>Candidatus Iainarchaeota</taxon>
        <taxon>Candidatus Iainarchaeia</taxon>
        <taxon>Candidatus Iainarchaeales</taxon>
        <taxon>Candidatus Iainarchaeaceae</taxon>
        <taxon>Candidatus Iainarchaeum</taxon>
    </lineage>
</organism>
<evidence type="ECO:0000256" key="1">
    <source>
        <dbReference type="SAM" id="Phobius"/>
    </source>
</evidence>